<gene>
    <name evidence="14" type="ORF">LHA26_12610</name>
</gene>
<keyword evidence="7" id="KW-0547">Nucleotide-binding</keyword>
<evidence type="ECO:0000313" key="14">
    <source>
        <dbReference type="EMBL" id="USI74579.1"/>
    </source>
</evidence>
<evidence type="ECO:0000256" key="10">
    <source>
        <dbReference type="SAM" id="MobiDB-lite"/>
    </source>
</evidence>
<evidence type="ECO:0000256" key="8">
    <source>
        <dbReference type="ARBA" id="ARBA00022777"/>
    </source>
</evidence>
<proteinExistence type="predicted"/>
<dbReference type="Gene3D" id="3.30.565.10">
    <property type="entry name" value="Histidine kinase-like ATPase, C-terminal domain"/>
    <property type="match status" value="1"/>
</dbReference>
<dbReference type="PROSITE" id="PS50109">
    <property type="entry name" value="HIS_KIN"/>
    <property type="match status" value="1"/>
</dbReference>
<dbReference type="InterPro" id="IPR036890">
    <property type="entry name" value="HATPase_C_sf"/>
</dbReference>
<evidence type="ECO:0000256" key="1">
    <source>
        <dbReference type="ARBA" id="ARBA00000085"/>
    </source>
</evidence>
<dbReference type="InterPro" id="IPR005467">
    <property type="entry name" value="His_kinase_dom"/>
</dbReference>
<keyword evidence="11" id="KW-0472">Membrane</keyword>
<dbReference type="InterPro" id="IPR003660">
    <property type="entry name" value="HAMP_dom"/>
</dbReference>
<dbReference type="RefSeq" id="WP_252168383.1">
    <property type="nucleotide sequence ID" value="NZ_CP084930.1"/>
</dbReference>
<evidence type="ECO:0000259" key="13">
    <source>
        <dbReference type="PROSITE" id="PS50885"/>
    </source>
</evidence>
<dbReference type="InterPro" id="IPR050980">
    <property type="entry name" value="2C_sensor_his_kinase"/>
</dbReference>
<reference evidence="14" key="1">
    <citation type="journal article" date="2022" name="Toxins">
        <title>Genomic Analysis of Sphingopyxis sp. USTB-05 for Biodegrading Cyanobacterial Hepatotoxins.</title>
        <authorList>
            <person name="Liu C."/>
            <person name="Xu Q."/>
            <person name="Zhao Z."/>
            <person name="Zhang H."/>
            <person name="Liu X."/>
            <person name="Yin C."/>
            <person name="Liu Y."/>
            <person name="Yan H."/>
        </authorList>
    </citation>
    <scope>NUCLEOTIDE SEQUENCE</scope>
    <source>
        <strain evidence="14">NBD5</strain>
    </source>
</reference>
<sequence length="622" mass="65725">MRGWREPPIVFQILALLLGGLIVAQLVTLLLTLVLPPAPPAEHRFQDIVAALAGRDARHARLRRRLEAAPPKIGGPGWFVSDPARRQLAAALGLRPDEVRLAFYAPLPLNGITPLPEPMPEMRPIRWMTAPEPLPAPDTPLQRIALLADAGPGGGRRGPGPGFGGWGWPGGDGWRRGGFGPLDPGLPARAADPARSERPAPAAAPSPADLDRQPVNPDGGQANAAAPAPPAAPAPAPAAANRSDPAPAPAATANAAPPPHRTPSPAPLDATPLPMPFVASPAPAGPSPAAPPAPALFGLAPAPFVGGDFIAAARLRDGRWAVVQPEPQGFPNAWQRRVILWFLIAFALVAPLGWLFARRIVRPLARFTSAAEQLGRDPSAATTLTLDGPAELGRAARAFTLMHTRLRSFVDDRTAMVGAISHDLRTPLTRLRFRIEDIEDEAAREGMSQEIAEMEAMIASVLAFVRDASTPNLRERLDLAVLVEDVAQDAALIGGDVRIEEASAAPVEVDVLGMRRLLANLVENAVKYGQRARIRLHVEEGSAVAEIGDDGPGLPDEEMERVFEPFYRAANADESGKTGSGLGLAVCRSIARAHGGDVRLVRSARGFAAQLRLPLAFAPRPG</sequence>
<feature type="compositionally biased region" description="Pro residues" evidence="10">
    <location>
        <begin position="227"/>
        <end position="236"/>
    </location>
</feature>
<dbReference type="SMART" id="SM00304">
    <property type="entry name" value="HAMP"/>
    <property type="match status" value="1"/>
</dbReference>
<feature type="transmembrane region" description="Helical" evidence="11">
    <location>
        <begin position="9"/>
        <end position="35"/>
    </location>
</feature>
<feature type="compositionally biased region" description="Pro residues" evidence="10">
    <location>
        <begin position="256"/>
        <end position="266"/>
    </location>
</feature>
<keyword evidence="5" id="KW-0597">Phosphoprotein</keyword>
<dbReference type="CDD" id="cd00082">
    <property type="entry name" value="HisKA"/>
    <property type="match status" value="1"/>
</dbReference>
<dbReference type="InterPro" id="IPR004358">
    <property type="entry name" value="Sig_transdc_His_kin-like_C"/>
</dbReference>
<feature type="domain" description="Histidine kinase" evidence="12">
    <location>
        <begin position="419"/>
        <end position="617"/>
    </location>
</feature>
<feature type="compositionally biased region" description="Low complexity" evidence="10">
    <location>
        <begin position="199"/>
        <end position="208"/>
    </location>
</feature>
<dbReference type="InterPro" id="IPR036097">
    <property type="entry name" value="HisK_dim/P_sf"/>
</dbReference>
<dbReference type="InterPro" id="IPR003594">
    <property type="entry name" value="HATPase_dom"/>
</dbReference>
<dbReference type="EMBL" id="CP084930">
    <property type="protein sequence ID" value="USI74579.1"/>
    <property type="molecule type" value="Genomic_DNA"/>
</dbReference>
<evidence type="ECO:0000256" key="2">
    <source>
        <dbReference type="ARBA" id="ARBA00004651"/>
    </source>
</evidence>
<feature type="region of interest" description="Disordered" evidence="10">
    <location>
        <begin position="150"/>
        <end position="287"/>
    </location>
</feature>
<feature type="compositionally biased region" description="Low complexity" evidence="10">
    <location>
        <begin position="237"/>
        <end position="255"/>
    </location>
</feature>
<evidence type="ECO:0000313" key="15">
    <source>
        <dbReference type="Proteomes" id="UP001056937"/>
    </source>
</evidence>
<dbReference type="SMART" id="SM00388">
    <property type="entry name" value="HisKA"/>
    <property type="match status" value="1"/>
</dbReference>
<evidence type="ECO:0000256" key="9">
    <source>
        <dbReference type="ARBA" id="ARBA00022840"/>
    </source>
</evidence>
<dbReference type="PANTHER" id="PTHR44936:SF10">
    <property type="entry name" value="SENSOR PROTEIN RSTB"/>
    <property type="match status" value="1"/>
</dbReference>
<feature type="transmembrane region" description="Helical" evidence="11">
    <location>
        <begin position="338"/>
        <end position="357"/>
    </location>
</feature>
<keyword evidence="9" id="KW-0067">ATP-binding</keyword>
<evidence type="ECO:0000256" key="4">
    <source>
        <dbReference type="ARBA" id="ARBA00022475"/>
    </source>
</evidence>
<dbReference type="PANTHER" id="PTHR44936">
    <property type="entry name" value="SENSOR PROTEIN CREC"/>
    <property type="match status" value="1"/>
</dbReference>
<evidence type="ECO:0000256" key="7">
    <source>
        <dbReference type="ARBA" id="ARBA00022741"/>
    </source>
</evidence>
<evidence type="ECO:0000256" key="11">
    <source>
        <dbReference type="SAM" id="Phobius"/>
    </source>
</evidence>
<dbReference type="Pfam" id="PF02518">
    <property type="entry name" value="HATPase_c"/>
    <property type="match status" value="1"/>
</dbReference>
<comment type="subcellular location">
    <subcellularLocation>
        <location evidence="2">Cell membrane</location>
        <topology evidence="2">Multi-pass membrane protein</topology>
    </subcellularLocation>
</comment>
<feature type="compositionally biased region" description="Gly residues" evidence="10">
    <location>
        <begin position="151"/>
        <end position="180"/>
    </location>
</feature>
<dbReference type="SUPFAM" id="SSF158472">
    <property type="entry name" value="HAMP domain-like"/>
    <property type="match status" value="1"/>
</dbReference>
<dbReference type="Gene3D" id="1.10.287.130">
    <property type="match status" value="1"/>
</dbReference>
<keyword evidence="6" id="KW-0808">Transferase</keyword>
<dbReference type="Proteomes" id="UP001056937">
    <property type="component" value="Chromosome 1"/>
</dbReference>
<keyword evidence="15" id="KW-1185">Reference proteome</keyword>
<keyword evidence="11" id="KW-0812">Transmembrane</keyword>
<keyword evidence="4" id="KW-1003">Cell membrane</keyword>
<keyword evidence="8" id="KW-0418">Kinase</keyword>
<dbReference type="SMART" id="SM00387">
    <property type="entry name" value="HATPase_c"/>
    <property type="match status" value="1"/>
</dbReference>
<protein>
    <recommendedName>
        <fullName evidence="3">histidine kinase</fullName>
        <ecNumber evidence="3">2.7.13.3</ecNumber>
    </recommendedName>
</protein>
<dbReference type="PROSITE" id="PS50885">
    <property type="entry name" value="HAMP"/>
    <property type="match status" value="1"/>
</dbReference>
<dbReference type="SUPFAM" id="SSF55874">
    <property type="entry name" value="ATPase domain of HSP90 chaperone/DNA topoisomerase II/histidine kinase"/>
    <property type="match status" value="1"/>
</dbReference>
<accession>A0ABY4XCL6</accession>
<evidence type="ECO:0000256" key="3">
    <source>
        <dbReference type="ARBA" id="ARBA00012438"/>
    </source>
</evidence>
<name>A0ABY4XCL6_9SPHN</name>
<dbReference type="Pfam" id="PF00672">
    <property type="entry name" value="HAMP"/>
    <property type="match status" value="1"/>
</dbReference>
<dbReference type="CDD" id="cd00075">
    <property type="entry name" value="HATPase"/>
    <property type="match status" value="1"/>
</dbReference>
<comment type="catalytic activity">
    <reaction evidence="1">
        <text>ATP + protein L-histidine = ADP + protein N-phospho-L-histidine.</text>
        <dbReference type="EC" id="2.7.13.3"/>
    </reaction>
</comment>
<dbReference type="EC" id="2.7.13.3" evidence="3"/>
<dbReference type="InterPro" id="IPR003661">
    <property type="entry name" value="HisK_dim/P_dom"/>
</dbReference>
<organism evidence="14 15">
    <name type="scientific">Sphingomonas morindae</name>
    <dbReference type="NCBI Taxonomy" id="1541170"/>
    <lineage>
        <taxon>Bacteria</taxon>
        <taxon>Pseudomonadati</taxon>
        <taxon>Pseudomonadota</taxon>
        <taxon>Alphaproteobacteria</taxon>
        <taxon>Sphingomonadales</taxon>
        <taxon>Sphingomonadaceae</taxon>
        <taxon>Sphingomonas</taxon>
    </lineage>
</organism>
<evidence type="ECO:0000259" key="12">
    <source>
        <dbReference type="PROSITE" id="PS50109"/>
    </source>
</evidence>
<dbReference type="SUPFAM" id="SSF47384">
    <property type="entry name" value="Homodimeric domain of signal transducing histidine kinase"/>
    <property type="match status" value="1"/>
</dbReference>
<evidence type="ECO:0000256" key="6">
    <source>
        <dbReference type="ARBA" id="ARBA00022679"/>
    </source>
</evidence>
<dbReference type="PRINTS" id="PR00344">
    <property type="entry name" value="BCTRLSENSOR"/>
</dbReference>
<feature type="domain" description="HAMP" evidence="13">
    <location>
        <begin position="358"/>
        <end position="411"/>
    </location>
</feature>
<keyword evidence="11" id="KW-1133">Transmembrane helix</keyword>
<evidence type="ECO:0000256" key="5">
    <source>
        <dbReference type="ARBA" id="ARBA00022553"/>
    </source>
</evidence>